<reference evidence="1" key="1">
    <citation type="submission" date="2018-05" db="EMBL/GenBank/DDBJ databases">
        <title>Complete genome sequnece of Akkermansia muciniphila EB-AMDK-40.</title>
        <authorList>
            <person name="Nam Y.-D."/>
            <person name="Chung W.-H."/>
            <person name="Park Y.S."/>
            <person name="Kang J."/>
        </authorList>
    </citation>
    <scope>NUCLEOTIDE SEQUENCE</scope>
    <source>
        <strain evidence="1">EB-AMDK-40</strain>
    </source>
</reference>
<proteinExistence type="predicted"/>
<protein>
    <submittedName>
        <fullName evidence="1">Uncharacterized protein</fullName>
    </submittedName>
</protein>
<evidence type="ECO:0000313" key="1">
    <source>
        <dbReference type="EMBL" id="QHV64035.1"/>
    </source>
</evidence>
<organism evidence="1 2">
    <name type="scientific">Akkermansia massiliensis</name>
    <dbReference type="NCBI Taxonomy" id="2927224"/>
    <lineage>
        <taxon>Bacteria</taxon>
        <taxon>Pseudomonadati</taxon>
        <taxon>Verrucomicrobiota</taxon>
        <taxon>Verrucomicrobiia</taxon>
        <taxon>Verrucomicrobiales</taxon>
        <taxon>Akkermansiaceae</taxon>
        <taxon>Akkermansia</taxon>
    </lineage>
</organism>
<sequence>MRQLPAASDFPGGDEGAAGRKAPAMFPAFLLPVVRLPLPEKAGSRFFLLRGDSRSRSILPGSHSY</sequence>
<name>A0AAE6W2R6_9BACT</name>
<gene>
    <name evidence="1" type="ORF">DMI76_11985</name>
</gene>
<accession>A0AAE6W2R6</accession>
<dbReference type="Proteomes" id="UP000642553">
    <property type="component" value="Chromosome"/>
</dbReference>
<dbReference type="EMBL" id="CP029701">
    <property type="protein sequence ID" value="QHV64035.1"/>
    <property type="molecule type" value="Genomic_DNA"/>
</dbReference>
<evidence type="ECO:0000313" key="2">
    <source>
        <dbReference type="Proteomes" id="UP000642553"/>
    </source>
</evidence>
<dbReference type="AlphaFoldDB" id="A0AAE6W2R6"/>